<feature type="region of interest" description="Disordered" evidence="1">
    <location>
        <begin position="335"/>
        <end position="358"/>
    </location>
</feature>
<feature type="region of interest" description="Disordered" evidence="1">
    <location>
        <begin position="190"/>
        <end position="210"/>
    </location>
</feature>
<reference evidence="2" key="1">
    <citation type="journal article" date="2020" name="Stud. Mycol.">
        <title>101 Dothideomycetes genomes: a test case for predicting lifestyles and emergence of pathogens.</title>
        <authorList>
            <person name="Haridas S."/>
            <person name="Albert R."/>
            <person name="Binder M."/>
            <person name="Bloem J."/>
            <person name="Labutti K."/>
            <person name="Salamov A."/>
            <person name="Andreopoulos B."/>
            <person name="Baker S."/>
            <person name="Barry K."/>
            <person name="Bills G."/>
            <person name="Bluhm B."/>
            <person name="Cannon C."/>
            <person name="Castanera R."/>
            <person name="Culley D."/>
            <person name="Daum C."/>
            <person name="Ezra D."/>
            <person name="Gonzalez J."/>
            <person name="Henrissat B."/>
            <person name="Kuo A."/>
            <person name="Liang C."/>
            <person name="Lipzen A."/>
            <person name="Lutzoni F."/>
            <person name="Magnuson J."/>
            <person name="Mondo S."/>
            <person name="Nolan M."/>
            <person name="Ohm R."/>
            <person name="Pangilinan J."/>
            <person name="Park H.-J."/>
            <person name="Ramirez L."/>
            <person name="Alfaro M."/>
            <person name="Sun H."/>
            <person name="Tritt A."/>
            <person name="Yoshinaga Y."/>
            <person name="Zwiers L.-H."/>
            <person name="Turgeon B."/>
            <person name="Goodwin S."/>
            <person name="Spatafora J."/>
            <person name="Crous P."/>
            <person name="Grigoriev I."/>
        </authorList>
    </citation>
    <scope>NUCLEOTIDE SEQUENCE</scope>
    <source>
        <strain evidence="2">CBS 627.86</strain>
    </source>
</reference>
<name>A0A6A5Z4F5_9PLEO</name>
<feature type="region of interest" description="Disordered" evidence="1">
    <location>
        <begin position="1"/>
        <end position="23"/>
    </location>
</feature>
<gene>
    <name evidence="2" type="ORF">BDV96DRAFT_577277</name>
</gene>
<accession>A0A6A5Z4F5</accession>
<feature type="compositionally biased region" description="Basic and acidic residues" evidence="1">
    <location>
        <begin position="237"/>
        <end position="248"/>
    </location>
</feature>
<feature type="region of interest" description="Disordered" evidence="1">
    <location>
        <begin position="233"/>
        <end position="314"/>
    </location>
</feature>
<evidence type="ECO:0000313" key="3">
    <source>
        <dbReference type="Proteomes" id="UP000799770"/>
    </source>
</evidence>
<evidence type="ECO:0000313" key="2">
    <source>
        <dbReference type="EMBL" id="KAF2113904.1"/>
    </source>
</evidence>
<evidence type="ECO:0000256" key="1">
    <source>
        <dbReference type="SAM" id="MobiDB-lite"/>
    </source>
</evidence>
<feature type="region of interest" description="Disordered" evidence="1">
    <location>
        <begin position="83"/>
        <end position="129"/>
    </location>
</feature>
<organism evidence="2 3">
    <name type="scientific">Lophiotrema nucula</name>
    <dbReference type="NCBI Taxonomy" id="690887"/>
    <lineage>
        <taxon>Eukaryota</taxon>
        <taxon>Fungi</taxon>
        <taxon>Dikarya</taxon>
        <taxon>Ascomycota</taxon>
        <taxon>Pezizomycotina</taxon>
        <taxon>Dothideomycetes</taxon>
        <taxon>Pleosporomycetidae</taxon>
        <taxon>Pleosporales</taxon>
        <taxon>Lophiotremataceae</taxon>
        <taxon>Lophiotrema</taxon>
    </lineage>
</organism>
<dbReference type="EMBL" id="ML977326">
    <property type="protein sequence ID" value="KAF2113904.1"/>
    <property type="molecule type" value="Genomic_DNA"/>
</dbReference>
<dbReference type="Proteomes" id="UP000799770">
    <property type="component" value="Unassembled WGS sequence"/>
</dbReference>
<feature type="compositionally biased region" description="Polar residues" evidence="1">
    <location>
        <begin position="120"/>
        <end position="129"/>
    </location>
</feature>
<protein>
    <submittedName>
        <fullName evidence="2">Uncharacterized protein</fullName>
    </submittedName>
</protein>
<feature type="compositionally biased region" description="Basic and acidic residues" evidence="1">
    <location>
        <begin position="335"/>
        <end position="348"/>
    </location>
</feature>
<keyword evidence="3" id="KW-1185">Reference proteome</keyword>
<proteinExistence type="predicted"/>
<dbReference type="AlphaFoldDB" id="A0A6A5Z4F5"/>
<sequence>MPKRQHSFTFAPREPPSVISQEEKRHNNFKQLDIHMGSYKAKNLPDEIALRKILGAQNLSYVPSEKVRRLSAVVENISTRFENPDSRMSTRKRRKLQQQEQFFNQSEHDAQHKGKRKSDSSGLANTNLSFGSSTPSIDVGMKRTTSQTIHTLTTKLRDLGADYTSIWKDVPFVENAAFTSILEDLSVVDYTSSQHSKRRRSGRFEYDEEQRKPLPGFQLLEGGGKASIIQSSLQVDRGVEGEHPDRASPRSASPPVNASDFESDDPVHEDSTLRAHFSPTKNKQRNEQSFSKKPAPCSRLRNPPKYTVSRDDSMVDPARQRAIFIAVAEEPKSYRRDKSYTHQQKRSDYGPIDSEMGNTEDHFRAISDSAVMLPRRVSAKPQSRGSPGQKLPWLHVRSHRGLIPI</sequence>